<evidence type="ECO:0000256" key="3">
    <source>
        <dbReference type="ARBA" id="ARBA00022694"/>
    </source>
</evidence>
<evidence type="ECO:0000256" key="6">
    <source>
        <dbReference type="ARBA" id="ARBA00048539"/>
    </source>
</evidence>
<dbReference type="GO" id="GO:0032267">
    <property type="term" value="F:tRNA(Ile)-lysidine synthase activity"/>
    <property type="evidence" value="ECO:0007669"/>
    <property type="project" value="UniProtKB-EC"/>
</dbReference>
<dbReference type="SUPFAM" id="SSF52402">
    <property type="entry name" value="Adenine nucleotide alpha hydrolases-like"/>
    <property type="match status" value="1"/>
</dbReference>
<comment type="catalytic activity">
    <reaction evidence="6">
        <text>cytidine(34) in tRNA(Ile2) + L-lysine + ATP = lysidine(34) in tRNA(Ile2) + AMP + diphosphate + H(+)</text>
        <dbReference type="Rhea" id="RHEA:43744"/>
        <dbReference type="Rhea" id="RHEA-COMP:10625"/>
        <dbReference type="Rhea" id="RHEA-COMP:10670"/>
        <dbReference type="ChEBI" id="CHEBI:15378"/>
        <dbReference type="ChEBI" id="CHEBI:30616"/>
        <dbReference type="ChEBI" id="CHEBI:32551"/>
        <dbReference type="ChEBI" id="CHEBI:33019"/>
        <dbReference type="ChEBI" id="CHEBI:82748"/>
        <dbReference type="ChEBI" id="CHEBI:83665"/>
        <dbReference type="ChEBI" id="CHEBI:456215"/>
        <dbReference type="EC" id="6.3.4.19"/>
    </reaction>
</comment>
<dbReference type="AlphaFoldDB" id="A0A0D7BKR6"/>
<dbReference type="EC" id="6.3.4.19" evidence="1"/>
<evidence type="ECO:0000256" key="2">
    <source>
        <dbReference type="ARBA" id="ARBA00022598"/>
    </source>
</evidence>
<evidence type="ECO:0000256" key="1">
    <source>
        <dbReference type="ARBA" id="ARBA00013267"/>
    </source>
</evidence>
<dbReference type="GO" id="GO:0008033">
    <property type="term" value="P:tRNA processing"/>
    <property type="evidence" value="ECO:0007669"/>
    <property type="project" value="UniProtKB-KW"/>
</dbReference>
<evidence type="ECO:0000313" key="8">
    <source>
        <dbReference type="EMBL" id="KIY71072.1"/>
    </source>
</evidence>
<name>A0A0D7BKR6_9AGAR</name>
<dbReference type="InterPro" id="IPR014729">
    <property type="entry name" value="Rossmann-like_a/b/a_fold"/>
</dbReference>
<sequence length="641" mass="72092">MVAIKVASLRRHVYTYAKSTLPITRDEFAAALLACRPPTGWGHSLAVANSGGPDSTSLLFLLKRWVDEHQHLLPEHSPMRVVSLSVDHQMQAASKAMEAKTAKLAQSIGVEHINRVIDWDADDIPHFSSSKAENLARLARYHLLYSGMVDTNSKIIAFGHHADDQVETSLIRLSKGSGMYGAAGMKPLRRWGMGVSENPGELGYTGHESMNSWMIRPLLPFSKDRLLATCDANGLDYVVDKTNFMPTYALRNAIRGFIESGESDAEARFQSSGYTFTNTAQVYCKRVGCPASYSVDMRRAISRLFHTDALSVQKNATELRDAVSKLATDARALDAHVDDLLAQLKSPFSPVGTFVLDMQQFVDLNEELKTRLISRITRYVSPFPWGSIHSTNKNSSDRTKRIIRELDDPFKTPSIVAGSAVRWTPIIINCENTTPLPEDTSPETTKIDLPYRRGGIAIPTRTQSEELLDWRSLPPHMKVGWLISRQPPFSRLTDDENPVIMDLTERMRAHLAEGREKFELLWDGRYVVSVDMSQLPVFLRRVVEDEFSLHRVMVLSGDRYFNPYVALETQSKYDLLAEVEEDDGSGREVGVKRGVLHNVVHVDPSTVLPGQDTILEQRTKRPRRETQAPWVRLTWIRPLTG</sequence>
<dbReference type="InterPro" id="IPR011063">
    <property type="entry name" value="TilS/TtcA_N"/>
</dbReference>
<keyword evidence="5" id="KW-0067">ATP-binding</keyword>
<organism evidence="8 9">
    <name type="scientific">Cylindrobasidium torrendii FP15055 ss-10</name>
    <dbReference type="NCBI Taxonomy" id="1314674"/>
    <lineage>
        <taxon>Eukaryota</taxon>
        <taxon>Fungi</taxon>
        <taxon>Dikarya</taxon>
        <taxon>Basidiomycota</taxon>
        <taxon>Agaricomycotina</taxon>
        <taxon>Agaricomycetes</taxon>
        <taxon>Agaricomycetidae</taxon>
        <taxon>Agaricales</taxon>
        <taxon>Marasmiineae</taxon>
        <taxon>Physalacriaceae</taxon>
        <taxon>Cylindrobasidium</taxon>
    </lineage>
</organism>
<dbReference type="OrthoDB" id="434144at2759"/>
<feature type="domain" description="tRNA(Ile)-lysidine/2-thiocytidine synthase N-terminal" evidence="7">
    <location>
        <begin position="45"/>
        <end position="255"/>
    </location>
</feature>
<dbReference type="EMBL" id="KN880459">
    <property type="protein sequence ID" value="KIY71072.1"/>
    <property type="molecule type" value="Genomic_DNA"/>
</dbReference>
<dbReference type="InterPro" id="IPR012795">
    <property type="entry name" value="tRNA_Ile_lys_synt_N"/>
</dbReference>
<dbReference type="STRING" id="1314674.A0A0D7BKR6"/>
<dbReference type="Gene3D" id="3.40.50.620">
    <property type="entry name" value="HUPs"/>
    <property type="match status" value="1"/>
</dbReference>
<dbReference type="CDD" id="cd01992">
    <property type="entry name" value="TilS_N"/>
    <property type="match status" value="1"/>
</dbReference>
<keyword evidence="3" id="KW-0819">tRNA processing</keyword>
<evidence type="ECO:0000259" key="7">
    <source>
        <dbReference type="Pfam" id="PF01171"/>
    </source>
</evidence>
<dbReference type="NCBIfam" id="TIGR02432">
    <property type="entry name" value="lysidine_TilS_N"/>
    <property type="match status" value="1"/>
</dbReference>
<proteinExistence type="inferred from homology"/>
<dbReference type="Pfam" id="PF01171">
    <property type="entry name" value="ATP_bind_3"/>
    <property type="match status" value="1"/>
</dbReference>
<dbReference type="PANTHER" id="PTHR43033">
    <property type="entry name" value="TRNA(ILE)-LYSIDINE SYNTHASE-RELATED"/>
    <property type="match status" value="1"/>
</dbReference>
<dbReference type="HAMAP" id="MF_01161">
    <property type="entry name" value="tRNA_Ile_lys_synt"/>
    <property type="match status" value="1"/>
</dbReference>
<dbReference type="InterPro" id="IPR012094">
    <property type="entry name" value="tRNA_Ile_lys_synt"/>
</dbReference>
<dbReference type="Proteomes" id="UP000054007">
    <property type="component" value="Unassembled WGS sequence"/>
</dbReference>
<accession>A0A0D7BKR6</accession>
<keyword evidence="9" id="KW-1185">Reference proteome</keyword>
<dbReference type="GO" id="GO:0005524">
    <property type="term" value="F:ATP binding"/>
    <property type="evidence" value="ECO:0007669"/>
    <property type="project" value="UniProtKB-KW"/>
</dbReference>
<reference evidence="8 9" key="1">
    <citation type="journal article" date="2015" name="Fungal Genet. Biol.">
        <title>Evolution of novel wood decay mechanisms in Agaricales revealed by the genome sequences of Fistulina hepatica and Cylindrobasidium torrendii.</title>
        <authorList>
            <person name="Floudas D."/>
            <person name="Held B.W."/>
            <person name="Riley R."/>
            <person name="Nagy L.G."/>
            <person name="Koehler G."/>
            <person name="Ransdell A.S."/>
            <person name="Younus H."/>
            <person name="Chow J."/>
            <person name="Chiniquy J."/>
            <person name="Lipzen A."/>
            <person name="Tritt A."/>
            <person name="Sun H."/>
            <person name="Haridas S."/>
            <person name="LaButti K."/>
            <person name="Ohm R.A."/>
            <person name="Kues U."/>
            <person name="Blanchette R.A."/>
            <person name="Grigoriev I.V."/>
            <person name="Minto R.E."/>
            <person name="Hibbett D.S."/>
        </authorList>
    </citation>
    <scope>NUCLEOTIDE SEQUENCE [LARGE SCALE GENOMIC DNA]</scope>
    <source>
        <strain evidence="8 9">FP15055 ss-10</strain>
    </source>
</reference>
<evidence type="ECO:0000313" key="9">
    <source>
        <dbReference type="Proteomes" id="UP000054007"/>
    </source>
</evidence>
<keyword evidence="2" id="KW-0436">Ligase</keyword>
<keyword evidence="4" id="KW-0547">Nucleotide-binding</keyword>
<evidence type="ECO:0000256" key="5">
    <source>
        <dbReference type="ARBA" id="ARBA00022840"/>
    </source>
</evidence>
<protein>
    <recommendedName>
        <fullName evidence="1">tRNA(Ile)-lysidine synthetase</fullName>
        <ecNumber evidence="1">6.3.4.19</ecNumber>
    </recommendedName>
</protein>
<dbReference type="PANTHER" id="PTHR43033:SF1">
    <property type="entry name" value="TRNA(ILE)-LYSIDINE SYNTHASE-RELATED"/>
    <property type="match status" value="1"/>
</dbReference>
<evidence type="ECO:0000256" key="4">
    <source>
        <dbReference type="ARBA" id="ARBA00022741"/>
    </source>
</evidence>
<gene>
    <name evidence="8" type="ORF">CYLTODRAFT_487572</name>
</gene>